<name>A0A937W2F6_UNCTE</name>
<evidence type="ECO:0000256" key="2">
    <source>
        <dbReference type="ARBA" id="ARBA00022603"/>
    </source>
</evidence>
<keyword evidence="4 5" id="KW-0949">S-adenosyl-L-methionine</keyword>
<proteinExistence type="inferred from homology"/>
<dbReference type="PROSITE" id="PS51608">
    <property type="entry name" value="SAM_MT_UBIE"/>
    <property type="match status" value="1"/>
</dbReference>
<accession>A0A937W2F6</accession>
<dbReference type="PANTHER" id="PTHR43591:SF24">
    <property type="entry name" value="2-METHOXY-6-POLYPRENYL-1,4-BENZOQUINOL METHYLASE, MITOCHONDRIAL"/>
    <property type="match status" value="1"/>
</dbReference>
<gene>
    <name evidence="5" type="primary">menG</name>
    <name evidence="6" type="ORF">FJZ47_09115</name>
</gene>
<dbReference type="Pfam" id="PF01209">
    <property type="entry name" value="Ubie_methyltran"/>
    <property type="match status" value="1"/>
</dbReference>
<dbReference type="GO" id="GO:0043770">
    <property type="term" value="F:demethylmenaquinone methyltransferase activity"/>
    <property type="evidence" value="ECO:0007669"/>
    <property type="project" value="UniProtKB-UniRule"/>
</dbReference>
<comment type="caution">
    <text evidence="5">Lacks conserved residue(s) required for the propagation of feature annotation.</text>
</comment>
<keyword evidence="1 5" id="KW-0474">Menaquinone biosynthesis</keyword>
<dbReference type="SUPFAM" id="SSF53335">
    <property type="entry name" value="S-adenosyl-L-methionine-dependent methyltransferases"/>
    <property type="match status" value="1"/>
</dbReference>
<evidence type="ECO:0000313" key="6">
    <source>
        <dbReference type="EMBL" id="MBM3223946.1"/>
    </source>
</evidence>
<keyword evidence="3 5" id="KW-0808">Transferase</keyword>
<dbReference type="Gene3D" id="3.40.50.150">
    <property type="entry name" value="Vaccinia Virus protein VP39"/>
    <property type="match status" value="1"/>
</dbReference>
<evidence type="ECO:0000256" key="1">
    <source>
        <dbReference type="ARBA" id="ARBA00022428"/>
    </source>
</evidence>
<feature type="binding site" evidence="5">
    <location>
        <position position="80"/>
    </location>
    <ligand>
        <name>S-adenosyl-L-methionine</name>
        <dbReference type="ChEBI" id="CHEBI:59789"/>
    </ligand>
</feature>
<dbReference type="InterPro" id="IPR029063">
    <property type="entry name" value="SAM-dependent_MTases_sf"/>
</dbReference>
<comment type="catalytic activity">
    <reaction evidence="5">
        <text>a 2-demethylmenaquinol + S-adenosyl-L-methionine = a menaquinol + S-adenosyl-L-homocysteine + H(+)</text>
        <dbReference type="Rhea" id="RHEA:42640"/>
        <dbReference type="Rhea" id="RHEA-COMP:9539"/>
        <dbReference type="Rhea" id="RHEA-COMP:9563"/>
        <dbReference type="ChEBI" id="CHEBI:15378"/>
        <dbReference type="ChEBI" id="CHEBI:18151"/>
        <dbReference type="ChEBI" id="CHEBI:55437"/>
        <dbReference type="ChEBI" id="CHEBI:57856"/>
        <dbReference type="ChEBI" id="CHEBI:59789"/>
        <dbReference type="EC" id="2.1.1.163"/>
    </reaction>
</comment>
<keyword evidence="6" id="KW-0830">Ubiquinone</keyword>
<dbReference type="EC" id="2.1.1.163" evidence="5"/>
<dbReference type="InterPro" id="IPR004033">
    <property type="entry name" value="UbiE/COQ5_MeTrFase"/>
</dbReference>
<dbReference type="NCBIfam" id="TIGR01934">
    <property type="entry name" value="MenG_MenH_UbiE"/>
    <property type="match status" value="1"/>
</dbReference>
<dbReference type="PROSITE" id="PS01183">
    <property type="entry name" value="UBIE_1"/>
    <property type="match status" value="1"/>
</dbReference>
<feature type="binding site" evidence="5">
    <location>
        <position position="59"/>
    </location>
    <ligand>
        <name>S-adenosyl-L-methionine</name>
        <dbReference type="ChEBI" id="CHEBI:59789"/>
    </ligand>
</feature>
<keyword evidence="2 5" id="KW-0489">Methyltransferase</keyword>
<dbReference type="GO" id="GO:0032259">
    <property type="term" value="P:methylation"/>
    <property type="evidence" value="ECO:0007669"/>
    <property type="project" value="UniProtKB-KW"/>
</dbReference>
<dbReference type="PANTHER" id="PTHR43591">
    <property type="entry name" value="METHYLTRANSFERASE"/>
    <property type="match status" value="1"/>
</dbReference>
<sequence>MLPGVTPQWLCGMFSRIAGRYDCTNTVISAGLDALWRRRLAQCVARQAALAVLDVACGTGGVLAQLMRHCPSATRLAGVDFTESMLRVGQRRLSARGTAAVQWCVGDALRLPYADASFDAVTMMFGVRNFADPARGLAECYRVLRAPGTLCLVEFSWPRRRAMQLVYGAYLRYVLPLVAWPLCGDWAAYRYLRDSVLAFRPQADLTTLLQDLGFTDIVTVALSGGITTLYEARKTLTVAASTPKETSGWQPIGV</sequence>
<evidence type="ECO:0000256" key="5">
    <source>
        <dbReference type="HAMAP-Rule" id="MF_01813"/>
    </source>
</evidence>
<evidence type="ECO:0000313" key="7">
    <source>
        <dbReference type="Proteomes" id="UP000712673"/>
    </source>
</evidence>
<comment type="similarity">
    <text evidence="5">Belongs to the class I-like SAM-binding methyltransferase superfamily. MenG/UbiE family.</text>
</comment>
<protein>
    <recommendedName>
        <fullName evidence="5">Demethylmenaquinone methyltransferase</fullName>
        <ecNumber evidence="5">2.1.1.163</ecNumber>
    </recommendedName>
</protein>
<dbReference type="GO" id="GO:0009234">
    <property type="term" value="P:menaquinone biosynthetic process"/>
    <property type="evidence" value="ECO:0007669"/>
    <property type="project" value="UniProtKB-UniRule"/>
</dbReference>
<reference evidence="6" key="1">
    <citation type="submission" date="2019-03" db="EMBL/GenBank/DDBJ databases">
        <title>Lake Tanganyika Metagenome-Assembled Genomes (MAGs).</title>
        <authorList>
            <person name="Tran P."/>
        </authorList>
    </citation>
    <scope>NUCLEOTIDE SEQUENCE</scope>
    <source>
        <strain evidence="6">K_DeepCast_65m_m2_066</strain>
    </source>
</reference>
<dbReference type="CDD" id="cd02440">
    <property type="entry name" value="AdoMet_MTases"/>
    <property type="match status" value="1"/>
</dbReference>
<dbReference type="AlphaFoldDB" id="A0A937W2F6"/>
<evidence type="ECO:0000256" key="3">
    <source>
        <dbReference type="ARBA" id="ARBA00022679"/>
    </source>
</evidence>
<feature type="binding site" evidence="5">
    <location>
        <begin position="107"/>
        <end position="108"/>
    </location>
    <ligand>
        <name>S-adenosyl-L-methionine</name>
        <dbReference type="ChEBI" id="CHEBI:59789"/>
    </ligand>
</feature>
<evidence type="ECO:0000256" key="4">
    <source>
        <dbReference type="ARBA" id="ARBA00022691"/>
    </source>
</evidence>
<dbReference type="EMBL" id="VGLS01000229">
    <property type="protein sequence ID" value="MBM3223946.1"/>
    <property type="molecule type" value="Genomic_DNA"/>
</dbReference>
<dbReference type="HAMAP" id="MF_01813">
    <property type="entry name" value="MenG_UbiE_methyltr"/>
    <property type="match status" value="1"/>
</dbReference>
<comment type="caution">
    <text evidence="6">The sequence shown here is derived from an EMBL/GenBank/DDBJ whole genome shotgun (WGS) entry which is preliminary data.</text>
</comment>
<comment type="function">
    <text evidence="5">Methyltransferase required for the conversion of demethylmenaquinol (DMKH2) to menaquinol (MKH2).</text>
</comment>
<organism evidence="6 7">
    <name type="scientific">Tectimicrobiota bacterium</name>
    <dbReference type="NCBI Taxonomy" id="2528274"/>
    <lineage>
        <taxon>Bacteria</taxon>
        <taxon>Pseudomonadati</taxon>
        <taxon>Nitrospinota/Tectimicrobiota group</taxon>
        <taxon>Candidatus Tectimicrobiota</taxon>
    </lineage>
</organism>
<dbReference type="Proteomes" id="UP000712673">
    <property type="component" value="Unassembled WGS sequence"/>
</dbReference>
<comment type="pathway">
    <text evidence="5">Quinol/quinone metabolism; menaquinone biosynthesis; menaquinol from 1,4-dihydroxy-2-naphthoate: step 2/2.</text>
</comment>
<dbReference type="InterPro" id="IPR023576">
    <property type="entry name" value="UbiE/COQ5_MeTrFase_CS"/>
</dbReference>